<organism evidence="3 4">
    <name type="scientific">Parashewanella curva</name>
    <dbReference type="NCBI Taxonomy" id="2338552"/>
    <lineage>
        <taxon>Bacteria</taxon>
        <taxon>Pseudomonadati</taxon>
        <taxon>Pseudomonadota</taxon>
        <taxon>Gammaproteobacteria</taxon>
        <taxon>Alteromonadales</taxon>
        <taxon>Shewanellaceae</taxon>
        <taxon>Parashewanella</taxon>
    </lineage>
</organism>
<feature type="signal peptide" evidence="1">
    <location>
        <begin position="1"/>
        <end position="21"/>
    </location>
</feature>
<feature type="chain" id="PRO_5018313484" evidence="1">
    <location>
        <begin position="22"/>
        <end position="403"/>
    </location>
</feature>
<keyword evidence="3" id="KW-0255">Endonuclease</keyword>
<evidence type="ECO:0000259" key="2">
    <source>
        <dbReference type="Pfam" id="PF03372"/>
    </source>
</evidence>
<keyword evidence="3" id="KW-0378">Hydrolase</keyword>
<dbReference type="InterPro" id="IPR036691">
    <property type="entry name" value="Endo/exonu/phosph_ase_sf"/>
</dbReference>
<protein>
    <submittedName>
        <fullName evidence="3">Endonuclease/exonuclease/phosphatase family protein</fullName>
    </submittedName>
</protein>
<dbReference type="Pfam" id="PF03372">
    <property type="entry name" value="Exo_endo_phos"/>
    <property type="match status" value="1"/>
</dbReference>
<dbReference type="GO" id="GO:0004527">
    <property type="term" value="F:exonuclease activity"/>
    <property type="evidence" value="ECO:0007669"/>
    <property type="project" value="UniProtKB-KW"/>
</dbReference>
<dbReference type="AlphaFoldDB" id="A0A3L8PU55"/>
<comment type="caution">
    <text evidence="3">The sequence shown here is derived from an EMBL/GenBank/DDBJ whole genome shotgun (WGS) entry which is preliminary data.</text>
</comment>
<name>A0A3L8PU55_9GAMM</name>
<dbReference type="SUPFAM" id="SSF56219">
    <property type="entry name" value="DNase I-like"/>
    <property type="match status" value="1"/>
</dbReference>
<dbReference type="GO" id="GO:0004519">
    <property type="term" value="F:endonuclease activity"/>
    <property type="evidence" value="ECO:0007669"/>
    <property type="project" value="UniProtKB-KW"/>
</dbReference>
<keyword evidence="3" id="KW-0269">Exonuclease</keyword>
<accession>A0A3L8PU55</accession>
<keyword evidence="3" id="KW-0540">Nuclease</keyword>
<proteinExistence type="predicted"/>
<keyword evidence="4" id="KW-1185">Reference proteome</keyword>
<dbReference type="RefSeq" id="WP_121840547.1">
    <property type="nucleotide sequence ID" value="NZ_ML014844.1"/>
</dbReference>
<feature type="domain" description="Endonuclease/exonuclease/phosphatase" evidence="2">
    <location>
        <begin position="37"/>
        <end position="392"/>
    </location>
</feature>
<reference evidence="3 4" key="1">
    <citation type="submission" date="2018-09" db="EMBL/GenBank/DDBJ databases">
        <title>Phylogeny of the Shewanellaceae, and recommendation for two new genera, Pseudoshewanella and Parashewanella.</title>
        <authorList>
            <person name="Wang G."/>
        </authorList>
    </citation>
    <scope>NUCLEOTIDE SEQUENCE [LARGE SCALE GENOMIC DNA]</scope>
    <source>
        <strain evidence="3 4">C51</strain>
    </source>
</reference>
<evidence type="ECO:0000256" key="1">
    <source>
        <dbReference type="SAM" id="SignalP"/>
    </source>
</evidence>
<dbReference type="Proteomes" id="UP000281474">
    <property type="component" value="Unassembled WGS sequence"/>
</dbReference>
<dbReference type="InterPro" id="IPR005135">
    <property type="entry name" value="Endo/exonuclease/phosphatase"/>
</dbReference>
<dbReference type="OrthoDB" id="292013at2"/>
<dbReference type="Gene3D" id="3.60.10.10">
    <property type="entry name" value="Endonuclease/exonuclease/phosphatase"/>
    <property type="match status" value="1"/>
</dbReference>
<dbReference type="PROSITE" id="PS51257">
    <property type="entry name" value="PROKAR_LIPOPROTEIN"/>
    <property type="match status" value="1"/>
</dbReference>
<gene>
    <name evidence="3" type="ORF">D5018_18915</name>
</gene>
<sequence length="403" mass="45190">MKLKNLAAVCLAMAVTTACNQKETETNVNKTTVRFATFNASFDRKTATQLADEMAQGKHQQIKNVAEIIQRTRPDVLLINEFDHDGIGKNDQSVRDFLNNYLAQSHNSSEPIEYPYFYIAPTNTGLAEVDLNGDGKVTVPADTYGFGMYHGQYGFIVLSKYPLKTDNLRSFQTFLWKDMPNAALPVKKDGSSYYSEHTLKHMRLSSKNHIDLPVAIGNKTVHVLAMHPTPPVFDGPEDRNGRRNHDEIRLFSDYISADNNQYLVDDQGNKGGLKSDDAFVVMGDLNADPIDGDSYQRSILQLLKHPRVHQKAAQYIDVPSSKGGLAYKTKKSTKGNPAYWTHTFPLRLDYALPSSNLTVSETGVFWPEKGSKLRYLVEDKKGNQGKAVSSDHRLVWVDIKISK</sequence>
<evidence type="ECO:0000313" key="3">
    <source>
        <dbReference type="EMBL" id="RLV58133.1"/>
    </source>
</evidence>
<evidence type="ECO:0000313" key="4">
    <source>
        <dbReference type="Proteomes" id="UP000281474"/>
    </source>
</evidence>
<keyword evidence="1" id="KW-0732">Signal</keyword>
<dbReference type="EMBL" id="QZEI01000095">
    <property type="protein sequence ID" value="RLV58133.1"/>
    <property type="molecule type" value="Genomic_DNA"/>
</dbReference>